<reference evidence="2" key="1">
    <citation type="journal article" date="2021" name="Proc. Natl. Acad. Sci. U.S.A.">
        <title>A Catalog of Tens of Thousands of Viruses from Human Metagenomes Reveals Hidden Associations with Chronic Diseases.</title>
        <authorList>
            <person name="Tisza M.J."/>
            <person name="Buck C.B."/>
        </authorList>
    </citation>
    <scope>NUCLEOTIDE SEQUENCE</scope>
    <source>
        <strain evidence="2">Ctss15</strain>
    </source>
</reference>
<sequence length="137" mass="15032">MFMRFRRALTAAGKHKTGGSTIPTGQCPNLFTLCPVQAFAACNSLQVLLEPYHFHSFGSAHGLLAGKPSGVPDTVGYDYWHITVSFNLFTECSAVSVATFSQFNALWHRCCDPTGREQAKSKGWSRKPPLLKLPKEG</sequence>
<dbReference type="EMBL" id="BK015908">
    <property type="protein sequence ID" value="DAF84751.1"/>
    <property type="molecule type" value="Genomic_DNA"/>
</dbReference>
<feature type="region of interest" description="Disordered" evidence="1">
    <location>
        <begin position="115"/>
        <end position="137"/>
    </location>
</feature>
<name>A0A8S5TRF5_9CAUD</name>
<accession>A0A8S5TRF5</accession>
<proteinExistence type="predicted"/>
<protein>
    <submittedName>
        <fullName evidence="2">Uncharacterized protein</fullName>
    </submittedName>
</protein>
<evidence type="ECO:0000256" key="1">
    <source>
        <dbReference type="SAM" id="MobiDB-lite"/>
    </source>
</evidence>
<evidence type="ECO:0000313" key="2">
    <source>
        <dbReference type="EMBL" id="DAF84751.1"/>
    </source>
</evidence>
<organism evidence="2">
    <name type="scientific">Siphoviridae sp. ctss15</name>
    <dbReference type="NCBI Taxonomy" id="2825699"/>
    <lineage>
        <taxon>Viruses</taxon>
        <taxon>Duplodnaviria</taxon>
        <taxon>Heunggongvirae</taxon>
        <taxon>Uroviricota</taxon>
        <taxon>Caudoviricetes</taxon>
    </lineage>
</organism>